<comment type="caution">
    <text evidence="1">The sequence shown here is derived from an EMBL/GenBank/DDBJ whole genome shotgun (WGS) entry which is preliminary data.</text>
</comment>
<organism evidence="1 2">
    <name type="scientific">Racocetra fulgida</name>
    <dbReference type="NCBI Taxonomy" id="60492"/>
    <lineage>
        <taxon>Eukaryota</taxon>
        <taxon>Fungi</taxon>
        <taxon>Fungi incertae sedis</taxon>
        <taxon>Mucoromycota</taxon>
        <taxon>Glomeromycotina</taxon>
        <taxon>Glomeromycetes</taxon>
        <taxon>Diversisporales</taxon>
        <taxon>Gigasporaceae</taxon>
        <taxon>Racocetra</taxon>
    </lineage>
</organism>
<gene>
    <name evidence="1" type="ORF">RFULGI_LOCUS15516</name>
</gene>
<accession>A0A9N9P0M3</accession>
<proteinExistence type="predicted"/>
<reference evidence="1" key="1">
    <citation type="submission" date="2021-06" db="EMBL/GenBank/DDBJ databases">
        <authorList>
            <person name="Kallberg Y."/>
            <person name="Tangrot J."/>
            <person name="Rosling A."/>
        </authorList>
    </citation>
    <scope>NUCLEOTIDE SEQUENCE</scope>
    <source>
        <strain evidence="1">IN212</strain>
    </source>
</reference>
<dbReference type="AlphaFoldDB" id="A0A9N9P0M3"/>
<sequence>VTPNDENQIDYNSSIELTTCFTQDQTNTSSLNIYNAQHCEEQINTLQLHDTKLVKKNEHPVSLVSRRKRNSKYPKCKKCNLRKYYYNVNPNISKDCYRASLRILSGNKLIDDFIESTQTFHSNCKNNSKLEFIPYEQFTNIEYLAKGGFSEQKYKQSKNYNVVFKILNNSEKMDADFLNE</sequence>
<dbReference type="EMBL" id="CAJVPZ010050178">
    <property type="protein sequence ID" value="CAG8777159.1"/>
    <property type="molecule type" value="Genomic_DNA"/>
</dbReference>
<dbReference type="OrthoDB" id="2428671at2759"/>
<name>A0A9N9P0M3_9GLOM</name>
<keyword evidence="2" id="KW-1185">Reference proteome</keyword>
<dbReference type="Proteomes" id="UP000789396">
    <property type="component" value="Unassembled WGS sequence"/>
</dbReference>
<evidence type="ECO:0000313" key="2">
    <source>
        <dbReference type="Proteomes" id="UP000789396"/>
    </source>
</evidence>
<protein>
    <submittedName>
        <fullName evidence="1">14536_t:CDS:1</fullName>
    </submittedName>
</protein>
<feature type="non-terminal residue" evidence="1">
    <location>
        <position position="180"/>
    </location>
</feature>
<feature type="non-terminal residue" evidence="1">
    <location>
        <position position="1"/>
    </location>
</feature>
<evidence type="ECO:0000313" key="1">
    <source>
        <dbReference type="EMBL" id="CAG8777159.1"/>
    </source>
</evidence>